<evidence type="ECO:0000313" key="5">
    <source>
        <dbReference type="EMBL" id="KAG6505925.1"/>
    </source>
</evidence>
<keyword evidence="2" id="KW-0833">Ubl conjugation pathway</keyword>
<dbReference type="EMBL" id="JACMSC010000009">
    <property type="protein sequence ID" value="KAG6505925.1"/>
    <property type="molecule type" value="Genomic_DNA"/>
</dbReference>
<dbReference type="SMART" id="SM00212">
    <property type="entry name" value="UBCc"/>
    <property type="match status" value="1"/>
</dbReference>
<dbReference type="CDD" id="cd23837">
    <property type="entry name" value="UBCc_UBE2O"/>
    <property type="match status" value="1"/>
</dbReference>
<evidence type="ECO:0000313" key="6">
    <source>
        <dbReference type="Proteomes" id="UP000734854"/>
    </source>
</evidence>
<dbReference type="Pfam" id="PF00179">
    <property type="entry name" value="UQ_con"/>
    <property type="match status" value="1"/>
</dbReference>
<dbReference type="PANTHER" id="PTHR46116">
    <property type="entry name" value="(E3-INDEPENDENT) E2 UBIQUITIN-CONJUGATING ENZYME"/>
    <property type="match status" value="1"/>
</dbReference>
<keyword evidence="6" id="KW-1185">Reference proteome</keyword>
<evidence type="ECO:0000256" key="1">
    <source>
        <dbReference type="ARBA" id="ARBA00022679"/>
    </source>
</evidence>
<dbReference type="SUPFAM" id="SSF54495">
    <property type="entry name" value="UBC-like"/>
    <property type="match status" value="1"/>
</dbReference>
<gene>
    <name evidence="5" type="ORF">ZIOFF_031238</name>
</gene>
<dbReference type="AlphaFoldDB" id="A0A8J5L4Y2"/>
<feature type="compositionally biased region" description="Low complexity" evidence="3">
    <location>
        <begin position="21"/>
        <end position="43"/>
    </location>
</feature>
<reference evidence="5 6" key="1">
    <citation type="submission" date="2020-08" db="EMBL/GenBank/DDBJ databases">
        <title>Plant Genome Project.</title>
        <authorList>
            <person name="Zhang R.-G."/>
        </authorList>
    </citation>
    <scope>NUCLEOTIDE SEQUENCE [LARGE SCALE GENOMIC DNA]</scope>
    <source>
        <tissue evidence="5">Rhizome</tissue>
    </source>
</reference>
<evidence type="ECO:0000259" key="4">
    <source>
        <dbReference type="PROSITE" id="PS50127"/>
    </source>
</evidence>
<dbReference type="InterPro" id="IPR000608">
    <property type="entry name" value="UBC"/>
</dbReference>
<dbReference type="GO" id="GO:0061631">
    <property type="term" value="F:ubiquitin conjugating enzyme activity"/>
    <property type="evidence" value="ECO:0007669"/>
    <property type="project" value="TreeGrafter"/>
</dbReference>
<dbReference type="InterPro" id="IPR016135">
    <property type="entry name" value="UBQ-conjugating_enzyme/RWD"/>
</dbReference>
<accession>A0A8J5L4Y2</accession>
<feature type="domain" description="UBC core" evidence="4">
    <location>
        <begin position="206"/>
        <end position="394"/>
    </location>
</feature>
<comment type="caution">
    <text evidence="5">The sequence shown here is derived from an EMBL/GenBank/DDBJ whole genome shotgun (WGS) entry which is preliminary data.</text>
</comment>
<keyword evidence="1" id="KW-0808">Transferase</keyword>
<dbReference type="Proteomes" id="UP000734854">
    <property type="component" value="Unassembled WGS sequence"/>
</dbReference>
<evidence type="ECO:0000256" key="3">
    <source>
        <dbReference type="SAM" id="MobiDB-lite"/>
    </source>
</evidence>
<sequence>MERHGSAIGDSSSKQNLYVKEPSPSSGPAASESEQKQVVLDNVLDLDEDGDDPNDTMTIGDTSDYKNKQPMRYDTDWQNQVKDVLSTDAAASGANSGSSQNYDAKLDISYVDGADKDDFYDSDYVADMVESLASKLNDMNLSTGVELTLPSLKNAASEELGKNKKSGTVEDEIDMKYKSFKQFDIVQGHSDHHFGFANVNINNSKEWVRRIQYEWEALQKNLPEMIYVRVYENRMDILRAVIIGPAGTPYHDGLFFFDAYFPPNYPYVPPVRTIFHSTTAESHKVSQIDKKKNPNILQVLNFHSGGLRINPNLYECGKVCLSLLNTWPGRECEMWRPSNSTMLQVLVSIQALILTEKPFFNEPGNEGIENTVYGKLNSLAYNEDVFLLSCRIMLYSLRKPPMHFGDFVAGHFRYRGRAFLLACKTYMSGVPVGLEHVIKEPPRLFPEAFKNSLKALFDVLLMEFTGKGAHCDGIQ</sequence>
<name>A0A8J5L4Y2_ZINOF</name>
<feature type="region of interest" description="Disordered" evidence="3">
    <location>
        <begin position="1"/>
        <end position="70"/>
    </location>
</feature>
<dbReference type="PROSITE" id="PS50127">
    <property type="entry name" value="UBC_2"/>
    <property type="match status" value="1"/>
</dbReference>
<proteinExistence type="predicted"/>
<dbReference type="Gene3D" id="3.10.110.10">
    <property type="entry name" value="Ubiquitin Conjugating Enzyme"/>
    <property type="match status" value="1"/>
</dbReference>
<protein>
    <recommendedName>
        <fullName evidence="4">UBC core domain-containing protein</fullName>
    </recommendedName>
</protein>
<feature type="compositionally biased region" description="Acidic residues" evidence="3">
    <location>
        <begin position="44"/>
        <end position="54"/>
    </location>
</feature>
<organism evidence="5 6">
    <name type="scientific">Zingiber officinale</name>
    <name type="common">Ginger</name>
    <name type="synonym">Amomum zingiber</name>
    <dbReference type="NCBI Taxonomy" id="94328"/>
    <lineage>
        <taxon>Eukaryota</taxon>
        <taxon>Viridiplantae</taxon>
        <taxon>Streptophyta</taxon>
        <taxon>Embryophyta</taxon>
        <taxon>Tracheophyta</taxon>
        <taxon>Spermatophyta</taxon>
        <taxon>Magnoliopsida</taxon>
        <taxon>Liliopsida</taxon>
        <taxon>Zingiberales</taxon>
        <taxon>Zingiberaceae</taxon>
        <taxon>Zingiber</taxon>
    </lineage>
</organism>
<dbReference type="PANTHER" id="PTHR46116:SF41">
    <property type="entry name" value="UBIQUITIN-CONJUGATING ENZYME E2 25-RELATED"/>
    <property type="match status" value="1"/>
</dbReference>
<evidence type="ECO:0000256" key="2">
    <source>
        <dbReference type="ARBA" id="ARBA00022786"/>
    </source>
</evidence>